<evidence type="ECO:0000256" key="4">
    <source>
        <dbReference type="ARBA" id="ARBA00023163"/>
    </source>
</evidence>
<evidence type="ECO:0000256" key="6">
    <source>
        <dbReference type="SAM" id="MobiDB-lite"/>
    </source>
</evidence>
<name>A0A8J5WVG2_ZIZPA</name>
<feature type="domain" description="AP2/ERF" evidence="7">
    <location>
        <begin position="104"/>
        <end position="162"/>
    </location>
</feature>
<evidence type="ECO:0000313" key="9">
    <source>
        <dbReference type="Proteomes" id="UP000729402"/>
    </source>
</evidence>
<proteinExistence type="predicted"/>
<comment type="subcellular location">
    <subcellularLocation>
        <location evidence="1">Nucleus</location>
    </subcellularLocation>
</comment>
<organism evidence="8 9">
    <name type="scientific">Zizania palustris</name>
    <name type="common">Northern wild rice</name>
    <dbReference type="NCBI Taxonomy" id="103762"/>
    <lineage>
        <taxon>Eukaryota</taxon>
        <taxon>Viridiplantae</taxon>
        <taxon>Streptophyta</taxon>
        <taxon>Embryophyta</taxon>
        <taxon>Tracheophyta</taxon>
        <taxon>Spermatophyta</taxon>
        <taxon>Magnoliopsida</taxon>
        <taxon>Liliopsida</taxon>
        <taxon>Poales</taxon>
        <taxon>Poaceae</taxon>
        <taxon>BOP clade</taxon>
        <taxon>Oryzoideae</taxon>
        <taxon>Oryzeae</taxon>
        <taxon>Zizaniinae</taxon>
        <taxon>Zizania</taxon>
    </lineage>
</organism>
<feature type="region of interest" description="Disordered" evidence="6">
    <location>
        <begin position="251"/>
        <end position="279"/>
    </location>
</feature>
<evidence type="ECO:0000313" key="8">
    <source>
        <dbReference type="EMBL" id="KAG8096009.1"/>
    </source>
</evidence>
<dbReference type="GO" id="GO:0005634">
    <property type="term" value="C:nucleus"/>
    <property type="evidence" value="ECO:0007669"/>
    <property type="project" value="UniProtKB-SubCell"/>
</dbReference>
<evidence type="ECO:0000256" key="1">
    <source>
        <dbReference type="ARBA" id="ARBA00004123"/>
    </source>
</evidence>
<evidence type="ECO:0000256" key="2">
    <source>
        <dbReference type="ARBA" id="ARBA00023015"/>
    </source>
</evidence>
<keyword evidence="5" id="KW-0539">Nucleus</keyword>
<dbReference type="InterPro" id="IPR001471">
    <property type="entry name" value="AP2/ERF_dom"/>
</dbReference>
<dbReference type="AlphaFoldDB" id="A0A8J5WVG2"/>
<accession>A0A8J5WVG2</accession>
<feature type="region of interest" description="Disordered" evidence="6">
    <location>
        <begin position="43"/>
        <end position="113"/>
    </location>
</feature>
<sequence length="279" mass="31589">METTFRPGILMRSSYAHREHQWQLPRYPVPMSSHAMGVLIQPAQPQSPLPHHGGAGAPARGMPPSTSGATHQTPALPPPLSHVAAAAMPPPLSPAHSTVHHPRPYEGVKQDASTGKWTATVFDPDLNDVRLVGAFPDEHTAALAHDRLDIAFHYNRRQRQLQDGVPQCGARVPPPVSGQERVRHLCHRRRRHVRRALRQVSQDTLPAASEIWREADDLSNEKLTERFIEMHQNKATTPRWREWYHRKIAQQHAEQLQGAAVNKRKADDEDDQQHKRRQE</sequence>
<comment type="caution">
    <text evidence="8">The sequence shown here is derived from an EMBL/GenBank/DDBJ whole genome shotgun (WGS) entry which is preliminary data.</text>
</comment>
<keyword evidence="9" id="KW-1185">Reference proteome</keyword>
<reference evidence="8" key="2">
    <citation type="submission" date="2021-02" db="EMBL/GenBank/DDBJ databases">
        <authorList>
            <person name="Kimball J.A."/>
            <person name="Haas M.W."/>
            <person name="Macchietto M."/>
            <person name="Kono T."/>
            <person name="Duquette J."/>
            <person name="Shao M."/>
        </authorList>
    </citation>
    <scope>NUCLEOTIDE SEQUENCE</scope>
    <source>
        <tissue evidence="8">Fresh leaf tissue</tissue>
    </source>
</reference>
<protein>
    <recommendedName>
        <fullName evidence="7">AP2/ERF domain-containing protein</fullName>
    </recommendedName>
</protein>
<dbReference type="PROSITE" id="PS51032">
    <property type="entry name" value="AP2_ERF"/>
    <property type="match status" value="1"/>
</dbReference>
<keyword evidence="3" id="KW-0238">DNA-binding</keyword>
<dbReference type="EMBL" id="JAAALK010000079">
    <property type="protein sequence ID" value="KAG8096009.1"/>
    <property type="molecule type" value="Genomic_DNA"/>
</dbReference>
<keyword evidence="2" id="KW-0805">Transcription regulation</keyword>
<reference evidence="8" key="1">
    <citation type="journal article" date="2021" name="bioRxiv">
        <title>Whole Genome Assembly and Annotation of Northern Wild Rice, Zizania palustris L., Supports a Whole Genome Duplication in the Zizania Genus.</title>
        <authorList>
            <person name="Haas M."/>
            <person name="Kono T."/>
            <person name="Macchietto M."/>
            <person name="Millas R."/>
            <person name="McGilp L."/>
            <person name="Shao M."/>
            <person name="Duquette J."/>
            <person name="Hirsch C.N."/>
            <person name="Kimball J."/>
        </authorList>
    </citation>
    <scope>NUCLEOTIDE SEQUENCE</scope>
    <source>
        <tissue evidence="8">Fresh leaf tissue</tissue>
    </source>
</reference>
<gene>
    <name evidence="8" type="ORF">GUJ93_ZPchr0013g35510</name>
</gene>
<keyword evidence="4" id="KW-0804">Transcription</keyword>
<dbReference type="Proteomes" id="UP000729402">
    <property type="component" value="Unassembled WGS sequence"/>
</dbReference>
<dbReference type="OrthoDB" id="676202at2759"/>
<evidence type="ECO:0000256" key="3">
    <source>
        <dbReference type="ARBA" id="ARBA00023125"/>
    </source>
</evidence>
<evidence type="ECO:0000256" key="5">
    <source>
        <dbReference type="ARBA" id="ARBA00023242"/>
    </source>
</evidence>
<dbReference type="GO" id="GO:0003677">
    <property type="term" value="F:DNA binding"/>
    <property type="evidence" value="ECO:0007669"/>
    <property type="project" value="UniProtKB-KW"/>
</dbReference>
<dbReference type="GO" id="GO:0003700">
    <property type="term" value="F:DNA-binding transcription factor activity"/>
    <property type="evidence" value="ECO:0007669"/>
    <property type="project" value="InterPro"/>
</dbReference>
<evidence type="ECO:0000259" key="7">
    <source>
        <dbReference type="PROSITE" id="PS51032"/>
    </source>
</evidence>